<evidence type="ECO:0000313" key="1">
    <source>
        <dbReference type="EMBL" id="CDP01485.1"/>
    </source>
</evidence>
<accession>A0A068TYV0</accession>
<dbReference type="InParanoid" id="A0A068TYV0"/>
<protein>
    <submittedName>
        <fullName evidence="1">Uncharacterized protein</fullName>
    </submittedName>
</protein>
<proteinExistence type="predicted"/>
<keyword evidence="2" id="KW-1185">Reference proteome</keyword>
<organism evidence="1 2">
    <name type="scientific">Coffea canephora</name>
    <name type="common">Robusta coffee</name>
    <dbReference type="NCBI Taxonomy" id="49390"/>
    <lineage>
        <taxon>Eukaryota</taxon>
        <taxon>Viridiplantae</taxon>
        <taxon>Streptophyta</taxon>
        <taxon>Embryophyta</taxon>
        <taxon>Tracheophyta</taxon>
        <taxon>Spermatophyta</taxon>
        <taxon>Magnoliopsida</taxon>
        <taxon>eudicotyledons</taxon>
        <taxon>Gunneridae</taxon>
        <taxon>Pentapetalae</taxon>
        <taxon>asterids</taxon>
        <taxon>lamiids</taxon>
        <taxon>Gentianales</taxon>
        <taxon>Rubiaceae</taxon>
        <taxon>Ixoroideae</taxon>
        <taxon>Gardenieae complex</taxon>
        <taxon>Bertiereae - Coffeeae clade</taxon>
        <taxon>Coffeeae</taxon>
        <taxon>Coffea</taxon>
    </lineage>
</organism>
<dbReference type="Gene3D" id="3.40.50.2000">
    <property type="entry name" value="Glycogen Phosphorylase B"/>
    <property type="match status" value="1"/>
</dbReference>
<reference evidence="2" key="1">
    <citation type="journal article" date="2014" name="Science">
        <title>The coffee genome provides insight into the convergent evolution of caffeine biosynthesis.</title>
        <authorList>
            <person name="Denoeud F."/>
            <person name="Carretero-Paulet L."/>
            <person name="Dereeper A."/>
            <person name="Droc G."/>
            <person name="Guyot R."/>
            <person name="Pietrella M."/>
            <person name="Zheng C."/>
            <person name="Alberti A."/>
            <person name="Anthony F."/>
            <person name="Aprea G."/>
            <person name="Aury J.M."/>
            <person name="Bento P."/>
            <person name="Bernard M."/>
            <person name="Bocs S."/>
            <person name="Campa C."/>
            <person name="Cenci A."/>
            <person name="Combes M.C."/>
            <person name="Crouzillat D."/>
            <person name="Da Silva C."/>
            <person name="Daddiego L."/>
            <person name="De Bellis F."/>
            <person name="Dussert S."/>
            <person name="Garsmeur O."/>
            <person name="Gayraud T."/>
            <person name="Guignon V."/>
            <person name="Jahn K."/>
            <person name="Jamilloux V."/>
            <person name="Joet T."/>
            <person name="Labadie K."/>
            <person name="Lan T."/>
            <person name="Leclercq J."/>
            <person name="Lepelley M."/>
            <person name="Leroy T."/>
            <person name="Li L.T."/>
            <person name="Librado P."/>
            <person name="Lopez L."/>
            <person name="Munoz A."/>
            <person name="Noel B."/>
            <person name="Pallavicini A."/>
            <person name="Perrotta G."/>
            <person name="Poncet V."/>
            <person name="Pot D."/>
            <person name="Priyono X."/>
            <person name="Rigoreau M."/>
            <person name="Rouard M."/>
            <person name="Rozas J."/>
            <person name="Tranchant-Dubreuil C."/>
            <person name="VanBuren R."/>
            <person name="Zhang Q."/>
            <person name="Andrade A.C."/>
            <person name="Argout X."/>
            <person name="Bertrand B."/>
            <person name="de Kochko A."/>
            <person name="Graziosi G."/>
            <person name="Henry R.J."/>
            <person name="Jayarama X."/>
            <person name="Ming R."/>
            <person name="Nagai C."/>
            <person name="Rounsley S."/>
            <person name="Sankoff D."/>
            <person name="Giuliano G."/>
            <person name="Albert V.A."/>
            <person name="Wincker P."/>
            <person name="Lashermes P."/>
        </authorList>
    </citation>
    <scope>NUCLEOTIDE SEQUENCE [LARGE SCALE GENOMIC DNA]</scope>
    <source>
        <strain evidence="2">cv. DH200-94</strain>
    </source>
</reference>
<dbReference type="AlphaFoldDB" id="A0A068TYV0"/>
<sequence length="47" mass="5488">MENPIKKPHAICNPYPVQSHISAMLKLAKLFHHKGFHKTFVHTEYDC</sequence>
<dbReference type="OrthoDB" id="5835829at2759"/>
<dbReference type="Gramene" id="CDP01485">
    <property type="protein sequence ID" value="CDP01485"/>
    <property type="gene ID" value="GSCOC_T00036557001"/>
</dbReference>
<dbReference type="EMBL" id="HG739091">
    <property type="protein sequence ID" value="CDP01485.1"/>
    <property type="molecule type" value="Genomic_DNA"/>
</dbReference>
<name>A0A068TYV0_COFCA</name>
<dbReference type="STRING" id="49390.A0A068TYV0"/>
<dbReference type="SUPFAM" id="SSF53756">
    <property type="entry name" value="UDP-Glycosyltransferase/glycogen phosphorylase"/>
    <property type="match status" value="1"/>
</dbReference>
<gene>
    <name evidence="1" type="ORF">GSCOC_T00036557001</name>
</gene>
<evidence type="ECO:0000313" key="2">
    <source>
        <dbReference type="Proteomes" id="UP000295252"/>
    </source>
</evidence>
<dbReference type="Proteomes" id="UP000295252">
    <property type="component" value="Chromosome IX"/>
</dbReference>
<dbReference type="PhylomeDB" id="A0A068TYV0"/>